<feature type="region of interest" description="Disordered" evidence="1">
    <location>
        <begin position="1"/>
        <end position="27"/>
    </location>
</feature>
<reference evidence="4 5" key="1">
    <citation type="submission" date="2012-08" db="EMBL/GenBank/DDBJ databases">
        <title>Whole genome shotgun sequence of Gordonia namibiensis NBRC 108229.</title>
        <authorList>
            <person name="Isaki-Nakamura S."/>
            <person name="Hosoyama A."/>
            <person name="Tsuchikane K."/>
            <person name="Katsumata H."/>
            <person name="Baba S."/>
            <person name="Yamazaki S."/>
            <person name="Fujita N."/>
        </authorList>
    </citation>
    <scope>NUCLEOTIDE SEQUENCE [LARGE SCALE GENOMIC DNA]</scope>
    <source>
        <strain evidence="4 5">NBRC 108229</strain>
    </source>
</reference>
<dbReference type="InterPro" id="IPR052336">
    <property type="entry name" value="MlaD_Phospholipid_Transporter"/>
</dbReference>
<dbReference type="InterPro" id="IPR024516">
    <property type="entry name" value="Mce_C"/>
</dbReference>
<gene>
    <name evidence="4" type="primary">mceC</name>
    <name evidence="4" type="ORF">GONAM_11_01660</name>
</gene>
<organism evidence="4 5">
    <name type="scientific">Gordonia namibiensis NBRC 108229</name>
    <dbReference type="NCBI Taxonomy" id="1208314"/>
    <lineage>
        <taxon>Bacteria</taxon>
        <taxon>Bacillati</taxon>
        <taxon>Actinomycetota</taxon>
        <taxon>Actinomycetes</taxon>
        <taxon>Mycobacteriales</taxon>
        <taxon>Gordoniaceae</taxon>
        <taxon>Gordonia</taxon>
    </lineage>
</organism>
<feature type="compositionally biased region" description="Basic and acidic residues" evidence="1">
    <location>
        <begin position="12"/>
        <end position="27"/>
    </location>
</feature>
<sequence>MSLPFGGMFSSRRTESEQADIAREEKHGGRSRAQVGIIGIVVVAMVVITAMQMDKLPYLAPISTYSAYFDDAGGLAKGDIVVVSGVQVGTIEGIELAGTDQGTKVKVSFRMDDTVEMGDETQAAIRTETVLGRRNLTVIPHGGERIKPGGSITLGNTIAPYSLQDALEGATDTISGTDTDQLNTALKTLTVTFSETPDQVQGAVNGVARLSKAVADRDAELRALLAKANQVSKIVGDRNDQINRLLIDANALVGEIEMRRYALNQLIKGIGDVTTQLRGFIAENNEQLTPVLEKFDRVATILTDNEKNLKETIDRLGPFANTLGEAVASGPNFDSLVGLNSFGDYTAIFLNALRGRYPQLWQSLMYSGFPLIPDYYKLGPPDNTDTPRGPLPTPTYPKPVPTTRGGR</sequence>
<accession>K6X1Q6</accession>
<dbReference type="EMBL" id="BAHE01000011">
    <property type="protein sequence ID" value="GAB99986.1"/>
    <property type="molecule type" value="Genomic_DNA"/>
</dbReference>
<dbReference type="PRINTS" id="PR01782">
    <property type="entry name" value="MCEVIRFACTOR"/>
</dbReference>
<evidence type="ECO:0000259" key="2">
    <source>
        <dbReference type="Pfam" id="PF02470"/>
    </source>
</evidence>
<feature type="domain" description="Mce/MlaD" evidence="2">
    <location>
        <begin position="64"/>
        <end position="140"/>
    </location>
</feature>
<dbReference type="PANTHER" id="PTHR33371:SF18">
    <property type="entry name" value="MCE-FAMILY PROTEIN MCE3C"/>
    <property type="match status" value="1"/>
</dbReference>
<dbReference type="Proteomes" id="UP000035058">
    <property type="component" value="Unassembled WGS sequence"/>
</dbReference>
<dbReference type="InterPro" id="IPR003399">
    <property type="entry name" value="Mce/MlaD"/>
</dbReference>
<name>K6X1Q6_9ACTN</name>
<dbReference type="GO" id="GO:0005576">
    <property type="term" value="C:extracellular region"/>
    <property type="evidence" value="ECO:0007669"/>
    <property type="project" value="TreeGrafter"/>
</dbReference>
<dbReference type="PANTHER" id="PTHR33371">
    <property type="entry name" value="INTERMEMBRANE PHOSPHOLIPID TRANSPORT SYSTEM BINDING PROTEIN MLAD-RELATED"/>
    <property type="match status" value="1"/>
</dbReference>
<comment type="caution">
    <text evidence="4">The sequence shown here is derived from an EMBL/GenBank/DDBJ whole genome shotgun (WGS) entry which is preliminary data.</text>
</comment>
<feature type="region of interest" description="Disordered" evidence="1">
    <location>
        <begin position="380"/>
        <end position="407"/>
    </location>
</feature>
<feature type="compositionally biased region" description="Pro residues" evidence="1">
    <location>
        <begin position="389"/>
        <end position="400"/>
    </location>
</feature>
<dbReference type="InterPro" id="IPR005693">
    <property type="entry name" value="Mce"/>
</dbReference>
<protein>
    <submittedName>
        <fullName evidence="4">Mce family protein</fullName>
    </submittedName>
</protein>
<evidence type="ECO:0000259" key="3">
    <source>
        <dbReference type="Pfam" id="PF11887"/>
    </source>
</evidence>
<dbReference type="AlphaFoldDB" id="K6X1Q6"/>
<feature type="domain" description="Mammalian cell entry C-terminal" evidence="3">
    <location>
        <begin position="144"/>
        <end position="323"/>
    </location>
</feature>
<dbReference type="Pfam" id="PF11887">
    <property type="entry name" value="Mce4_CUP1"/>
    <property type="match status" value="1"/>
</dbReference>
<dbReference type="NCBIfam" id="TIGR00996">
    <property type="entry name" value="Mtu_fam_mce"/>
    <property type="match status" value="1"/>
</dbReference>
<dbReference type="Pfam" id="PF02470">
    <property type="entry name" value="MlaD"/>
    <property type="match status" value="1"/>
</dbReference>
<keyword evidence="5" id="KW-1185">Reference proteome</keyword>
<proteinExistence type="predicted"/>
<dbReference type="RefSeq" id="WP_006866213.1">
    <property type="nucleotide sequence ID" value="NZ_BAHE01000011.1"/>
</dbReference>
<evidence type="ECO:0000313" key="4">
    <source>
        <dbReference type="EMBL" id="GAB99986.1"/>
    </source>
</evidence>
<evidence type="ECO:0000256" key="1">
    <source>
        <dbReference type="SAM" id="MobiDB-lite"/>
    </source>
</evidence>
<evidence type="ECO:0000313" key="5">
    <source>
        <dbReference type="Proteomes" id="UP000035058"/>
    </source>
</evidence>